<dbReference type="InterPro" id="IPR029071">
    <property type="entry name" value="Ubiquitin-like_domsf"/>
</dbReference>
<proteinExistence type="predicted"/>
<feature type="compositionally biased region" description="Low complexity" evidence="1">
    <location>
        <begin position="463"/>
        <end position="476"/>
    </location>
</feature>
<feature type="compositionally biased region" description="Low complexity" evidence="1">
    <location>
        <begin position="548"/>
        <end position="575"/>
    </location>
</feature>
<feature type="region of interest" description="Disordered" evidence="1">
    <location>
        <begin position="240"/>
        <end position="323"/>
    </location>
</feature>
<evidence type="ECO:0000259" key="2">
    <source>
        <dbReference type="PROSITE" id="PS50053"/>
    </source>
</evidence>
<feature type="compositionally biased region" description="Polar residues" evidence="1">
    <location>
        <begin position="754"/>
        <end position="796"/>
    </location>
</feature>
<dbReference type="Gene3D" id="3.10.20.90">
    <property type="entry name" value="Phosphatidylinositol 3-kinase Catalytic Subunit, Chain A, domain 1"/>
    <property type="match status" value="1"/>
</dbReference>
<name>A0A2T9Y7N2_9FUNG</name>
<keyword evidence="4" id="KW-1185">Reference proteome</keyword>
<feature type="region of interest" description="Disordered" evidence="1">
    <location>
        <begin position="372"/>
        <end position="403"/>
    </location>
</feature>
<evidence type="ECO:0000313" key="3">
    <source>
        <dbReference type="EMBL" id="PVU88317.1"/>
    </source>
</evidence>
<dbReference type="SMART" id="SM00213">
    <property type="entry name" value="UBQ"/>
    <property type="match status" value="1"/>
</dbReference>
<dbReference type="InterPro" id="IPR000626">
    <property type="entry name" value="Ubiquitin-like_dom"/>
</dbReference>
<dbReference type="Pfam" id="PF00240">
    <property type="entry name" value="ubiquitin"/>
    <property type="match status" value="1"/>
</dbReference>
<feature type="compositionally biased region" description="Polar residues" evidence="1">
    <location>
        <begin position="301"/>
        <end position="323"/>
    </location>
</feature>
<feature type="region of interest" description="Disordered" evidence="1">
    <location>
        <begin position="732"/>
        <end position="857"/>
    </location>
</feature>
<feature type="compositionally biased region" description="Polar residues" evidence="1">
    <location>
        <begin position="536"/>
        <end position="547"/>
    </location>
</feature>
<feature type="compositionally biased region" description="Low complexity" evidence="1">
    <location>
        <begin position="667"/>
        <end position="686"/>
    </location>
</feature>
<comment type="caution">
    <text evidence="3">The sequence shown here is derived from an EMBL/GenBank/DDBJ whole genome shotgun (WGS) entry which is preliminary data.</text>
</comment>
<feature type="compositionally biased region" description="Low complexity" evidence="1">
    <location>
        <begin position="702"/>
        <end position="715"/>
    </location>
</feature>
<feature type="compositionally biased region" description="Low complexity" evidence="1">
    <location>
        <begin position="732"/>
        <end position="753"/>
    </location>
</feature>
<organism evidence="3 4">
    <name type="scientific">Smittium simulii</name>
    <dbReference type="NCBI Taxonomy" id="133385"/>
    <lineage>
        <taxon>Eukaryota</taxon>
        <taxon>Fungi</taxon>
        <taxon>Fungi incertae sedis</taxon>
        <taxon>Zoopagomycota</taxon>
        <taxon>Kickxellomycotina</taxon>
        <taxon>Harpellomycetes</taxon>
        <taxon>Harpellales</taxon>
        <taxon>Legeriomycetaceae</taxon>
        <taxon>Smittium</taxon>
    </lineage>
</organism>
<feature type="compositionally biased region" description="Basic and acidic residues" evidence="1">
    <location>
        <begin position="830"/>
        <end position="850"/>
    </location>
</feature>
<dbReference type="EMBL" id="MBFR01000394">
    <property type="protein sequence ID" value="PVU88317.1"/>
    <property type="molecule type" value="Genomic_DNA"/>
</dbReference>
<feature type="compositionally biased region" description="Low complexity" evidence="1">
    <location>
        <begin position="101"/>
        <end position="129"/>
    </location>
</feature>
<dbReference type="OrthoDB" id="419317at2759"/>
<feature type="region of interest" description="Disordered" evidence="1">
    <location>
        <begin position="667"/>
        <end position="716"/>
    </location>
</feature>
<dbReference type="Proteomes" id="UP000245383">
    <property type="component" value="Unassembled WGS sequence"/>
</dbReference>
<feature type="compositionally biased region" description="Polar residues" evidence="1">
    <location>
        <begin position="811"/>
        <end position="829"/>
    </location>
</feature>
<feature type="compositionally biased region" description="Polar residues" evidence="1">
    <location>
        <begin position="477"/>
        <end position="512"/>
    </location>
</feature>
<dbReference type="SUPFAM" id="SSF54236">
    <property type="entry name" value="Ubiquitin-like"/>
    <property type="match status" value="1"/>
</dbReference>
<accession>A0A2T9Y7N2</accession>
<feature type="region of interest" description="Disordered" evidence="1">
    <location>
        <begin position="97"/>
        <end position="129"/>
    </location>
</feature>
<feature type="compositionally biased region" description="Low complexity" evidence="1">
    <location>
        <begin position="243"/>
        <end position="258"/>
    </location>
</feature>
<evidence type="ECO:0000313" key="4">
    <source>
        <dbReference type="Proteomes" id="UP000245383"/>
    </source>
</evidence>
<protein>
    <recommendedName>
        <fullName evidence="2">Ubiquitin-like domain-containing protein</fullName>
    </recommendedName>
</protein>
<dbReference type="PROSITE" id="PS50053">
    <property type="entry name" value="UBIQUITIN_2"/>
    <property type="match status" value="1"/>
</dbReference>
<sequence length="857" mass="93967">MQAESTPAVGILASNSSQLTLKVKALLNGQENVYSVAIAVDKSTLAELKKKLSELSGVEESRQRLIYLGKVLAPEDIKLSDLGILQENTLLMVEKPKDVCSNPSSNSSSNSNNTTNRAGISTSNSNQQTNASFRTFTLHRPVSTRNSEFSIYNRPEENTTRSFFSPQTFYMSPSPLTVYAYASPSLETSLNSALRASRFSDVQEQYNRFSSAMRTRIYPGIRRLYAQESWQPTSELIIRTEDSPSSSANSTIPSNLSSIHQVGSNSSTLQPNSNAQRNSARNVTEPIFDDRINLDTENDSRLNNISSSAMPNNSTRSFASDNQNIDSSTADSISSMGRGLLDLSDTYLAVSESFRRLGSAWIRNNNNSNINSESSQSYTQNSSNLSQNSQTPSPSNDSTPQSEFLTVRETRALLRLIPSLCRASQTILPILNYSINNFSNNNLQTNTARQHLQVSVNTPERLSSQQNIDSNSNSESTLSGNLSFLSNNTNNITVEPSQPTTQVPAQSSTQSRVVDEFEDPIEESRQNRTETENFRTAENFSQDSHPTSNNTNSNFDSQNSSNNNSSEQQANTNNNQANPFLLSSILPDSISSIINATIQSSINQHFQLVNGNSNQNSETFVRHFSNSPRTTSTNNRSNTNQSSLANDIASFLSSNTTIPTTVINNINTIPTTNQTSNLSSNQNSNTRSENNQTFGPRIIHINNNYGSNGSNRNTNPFQATASVVLQSVRIPLTPNTQNSSTSNNETTNTLQTSADSSNSDINTPNQSKQSESKSRPYSTADSNLNVSSSHEASNSRLPELASSSSTTSLSNMLDISLSCSELRNQTPQSDTRESTTRPNSHDSPELEPKSFKKIKKN</sequence>
<gene>
    <name evidence="3" type="ORF">BB561_005909</name>
</gene>
<reference evidence="3 4" key="1">
    <citation type="journal article" date="2018" name="MBio">
        <title>Comparative Genomics Reveals the Core Gene Toolbox for the Fungus-Insect Symbiosis.</title>
        <authorList>
            <person name="Wang Y."/>
            <person name="Stata M."/>
            <person name="Wang W."/>
            <person name="Stajich J.E."/>
            <person name="White M.M."/>
            <person name="Moncalvo J.M."/>
        </authorList>
    </citation>
    <scope>NUCLEOTIDE SEQUENCE [LARGE SCALE GENOMIC DNA]</scope>
    <source>
        <strain evidence="3 4">SWE-8-4</strain>
    </source>
</reference>
<feature type="compositionally biased region" description="Polar residues" evidence="1">
    <location>
        <begin position="259"/>
        <end position="282"/>
    </location>
</feature>
<dbReference type="STRING" id="133385.A0A2T9Y7N2"/>
<feature type="compositionally biased region" description="Low complexity" evidence="1">
    <location>
        <begin position="372"/>
        <end position="402"/>
    </location>
</feature>
<evidence type="ECO:0000256" key="1">
    <source>
        <dbReference type="SAM" id="MobiDB-lite"/>
    </source>
</evidence>
<feature type="domain" description="Ubiquitin-like" evidence="2">
    <location>
        <begin position="19"/>
        <end position="95"/>
    </location>
</feature>
<feature type="compositionally biased region" description="Basic and acidic residues" evidence="1">
    <location>
        <begin position="522"/>
        <end position="535"/>
    </location>
</feature>
<dbReference type="CDD" id="cd17039">
    <property type="entry name" value="Ubl_ubiquitin_like"/>
    <property type="match status" value="1"/>
</dbReference>
<feature type="compositionally biased region" description="Basic and acidic residues" evidence="1">
    <location>
        <begin position="288"/>
        <end position="300"/>
    </location>
</feature>
<dbReference type="AlphaFoldDB" id="A0A2T9Y7N2"/>
<feature type="region of interest" description="Disordered" evidence="1">
    <location>
        <begin position="458"/>
        <end position="575"/>
    </location>
</feature>